<feature type="transmembrane region" description="Helical" evidence="9">
    <location>
        <begin position="413"/>
        <end position="440"/>
    </location>
</feature>
<dbReference type="InterPro" id="IPR000515">
    <property type="entry name" value="MetI-like"/>
</dbReference>
<proteinExistence type="predicted"/>
<evidence type="ECO:0000256" key="6">
    <source>
        <dbReference type="ARBA" id="ARBA00022927"/>
    </source>
</evidence>
<accession>A0A3B0ZQH5</accession>
<evidence type="ECO:0000256" key="1">
    <source>
        <dbReference type="ARBA" id="ARBA00004651"/>
    </source>
</evidence>
<dbReference type="InterPro" id="IPR035906">
    <property type="entry name" value="MetI-like_sf"/>
</dbReference>
<evidence type="ECO:0000313" key="11">
    <source>
        <dbReference type="EMBL" id="VAW91470.1"/>
    </source>
</evidence>
<dbReference type="Gene3D" id="1.10.3720.10">
    <property type="entry name" value="MetI-like"/>
    <property type="match status" value="1"/>
</dbReference>
<keyword evidence="4 9" id="KW-0812">Transmembrane</keyword>
<sequence length="503" mass="56994">MFVPYFKILQQRYWQKVFLVLGGLVSAYLFYPLVFNLEAVYLTTDVLIYFLVFLSVLFIAYIRQQPHLAVPWKQVFKNKIAMGSSVVLLFFIIVGLLDSIHFRYSVQPERSADSYSVNMVSLLDVGLEYISKDTEKTYSSPFSVYSYSKENFINEKGIKYRAYPRLKIAGSHLNDPAKEYWSDIVRKSLKGLAIGLFIAVGVTVIFVFYLSKFRARFFVDTLYKLAQDKLGLPWRVMLLTLTVVILFFSWLFYMSAFYHVMGTDKVGQDVFYLTLKSIRTGLVIGTLTTLIMLPFAIALGVMAGYFKGLVDDVIQYIYTTLNSIPGILLIVAVMLAIDVYIENHPDLFETAIERADIKLLALCLVLGITSWTGLCRLLRGEVFKLRELEYIQAARSLGVSNFKIITSHIIPNVMHIVLIVVVLDFSGLVLAEAVLAYIGVGVDPSTISWGNMINSARLELARDPVVWWSLISAFSFMFALVLAANLFSDAIRDAFDPRQQGVK</sequence>
<dbReference type="EMBL" id="UOFT01000011">
    <property type="protein sequence ID" value="VAW91470.1"/>
    <property type="molecule type" value="Genomic_DNA"/>
</dbReference>
<keyword evidence="6" id="KW-0653">Protein transport</keyword>
<keyword evidence="2" id="KW-0813">Transport</keyword>
<dbReference type="InterPro" id="IPR050366">
    <property type="entry name" value="BP-dependent_transpt_permease"/>
</dbReference>
<evidence type="ECO:0000259" key="10">
    <source>
        <dbReference type="PROSITE" id="PS50928"/>
    </source>
</evidence>
<keyword evidence="8 9" id="KW-0472">Membrane</keyword>
<feature type="transmembrane region" description="Helical" evidence="9">
    <location>
        <begin position="83"/>
        <end position="104"/>
    </location>
</feature>
<feature type="transmembrane region" description="Helical" evidence="9">
    <location>
        <begin position="282"/>
        <end position="304"/>
    </location>
</feature>
<evidence type="ECO:0000256" key="2">
    <source>
        <dbReference type="ARBA" id="ARBA00022448"/>
    </source>
</evidence>
<keyword evidence="3" id="KW-1003">Cell membrane</keyword>
<reference evidence="11" key="1">
    <citation type="submission" date="2018-06" db="EMBL/GenBank/DDBJ databases">
        <authorList>
            <person name="Zhirakovskaya E."/>
        </authorList>
    </citation>
    <scope>NUCLEOTIDE SEQUENCE</scope>
</reference>
<dbReference type="PANTHER" id="PTHR43386">
    <property type="entry name" value="OLIGOPEPTIDE TRANSPORT SYSTEM PERMEASE PROTEIN APPC"/>
    <property type="match status" value="1"/>
</dbReference>
<feature type="transmembrane region" description="Helical" evidence="9">
    <location>
        <begin position="232"/>
        <end position="253"/>
    </location>
</feature>
<dbReference type="GO" id="GO:0015833">
    <property type="term" value="P:peptide transport"/>
    <property type="evidence" value="ECO:0007669"/>
    <property type="project" value="UniProtKB-KW"/>
</dbReference>
<dbReference type="PANTHER" id="PTHR43386:SF24">
    <property type="entry name" value="OLIGOPEPTIDE TRANSPORT SYSTEM PERMEASE PROTEIN AMID"/>
    <property type="match status" value="1"/>
</dbReference>
<dbReference type="Pfam" id="PF00528">
    <property type="entry name" value="BPD_transp_1"/>
    <property type="match status" value="1"/>
</dbReference>
<dbReference type="CDD" id="cd06261">
    <property type="entry name" value="TM_PBP2"/>
    <property type="match status" value="1"/>
</dbReference>
<dbReference type="GO" id="GO:0005886">
    <property type="term" value="C:plasma membrane"/>
    <property type="evidence" value="ECO:0007669"/>
    <property type="project" value="UniProtKB-SubCell"/>
</dbReference>
<evidence type="ECO:0000256" key="8">
    <source>
        <dbReference type="ARBA" id="ARBA00023136"/>
    </source>
</evidence>
<evidence type="ECO:0000256" key="9">
    <source>
        <dbReference type="SAM" id="Phobius"/>
    </source>
</evidence>
<gene>
    <name evidence="11" type="ORF">MNBD_GAMMA23-1017</name>
</gene>
<evidence type="ECO:0000256" key="5">
    <source>
        <dbReference type="ARBA" id="ARBA00022856"/>
    </source>
</evidence>
<dbReference type="GO" id="GO:0015031">
    <property type="term" value="P:protein transport"/>
    <property type="evidence" value="ECO:0007669"/>
    <property type="project" value="UniProtKB-KW"/>
</dbReference>
<comment type="subcellular location">
    <subcellularLocation>
        <location evidence="1">Cell membrane</location>
        <topology evidence="1">Multi-pass membrane protein</topology>
    </subcellularLocation>
</comment>
<evidence type="ECO:0000256" key="3">
    <source>
        <dbReference type="ARBA" id="ARBA00022475"/>
    </source>
</evidence>
<evidence type="ECO:0000256" key="7">
    <source>
        <dbReference type="ARBA" id="ARBA00022989"/>
    </source>
</evidence>
<feature type="transmembrane region" description="Helical" evidence="9">
    <location>
        <begin position="40"/>
        <end position="62"/>
    </location>
</feature>
<protein>
    <submittedName>
        <fullName evidence="11">ABC transporter, permease protein 2 (Cluster 5, nickel/peptides/opines)</fullName>
    </submittedName>
</protein>
<keyword evidence="7 9" id="KW-1133">Transmembrane helix</keyword>
<organism evidence="11">
    <name type="scientific">hydrothermal vent metagenome</name>
    <dbReference type="NCBI Taxonomy" id="652676"/>
    <lineage>
        <taxon>unclassified sequences</taxon>
        <taxon>metagenomes</taxon>
        <taxon>ecological metagenomes</taxon>
    </lineage>
</organism>
<feature type="transmembrane region" description="Helical" evidence="9">
    <location>
        <begin position="357"/>
        <end position="378"/>
    </location>
</feature>
<dbReference type="AlphaFoldDB" id="A0A3B0ZQH5"/>
<feature type="transmembrane region" description="Helical" evidence="9">
    <location>
        <begin position="316"/>
        <end position="337"/>
    </location>
</feature>
<name>A0A3B0ZQH5_9ZZZZ</name>
<dbReference type="PROSITE" id="PS50928">
    <property type="entry name" value="ABC_TM1"/>
    <property type="match status" value="1"/>
</dbReference>
<feature type="transmembrane region" description="Helical" evidence="9">
    <location>
        <begin position="191"/>
        <end position="211"/>
    </location>
</feature>
<keyword evidence="5" id="KW-0571">Peptide transport</keyword>
<evidence type="ECO:0000256" key="4">
    <source>
        <dbReference type="ARBA" id="ARBA00022692"/>
    </source>
</evidence>
<feature type="transmembrane region" description="Helical" evidence="9">
    <location>
        <begin position="17"/>
        <end position="34"/>
    </location>
</feature>
<dbReference type="GO" id="GO:0055085">
    <property type="term" value="P:transmembrane transport"/>
    <property type="evidence" value="ECO:0007669"/>
    <property type="project" value="InterPro"/>
</dbReference>
<dbReference type="SUPFAM" id="SSF161098">
    <property type="entry name" value="MetI-like"/>
    <property type="match status" value="1"/>
</dbReference>
<feature type="domain" description="ABC transmembrane type-1" evidence="10">
    <location>
        <begin position="278"/>
        <end position="488"/>
    </location>
</feature>
<feature type="transmembrane region" description="Helical" evidence="9">
    <location>
        <begin position="465"/>
        <end position="488"/>
    </location>
</feature>